<protein>
    <submittedName>
        <fullName evidence="2">Polysaccharide deacetylase</fullName>
    </submittedName>
</protein>
<dbReference type="Proteomes" id="UP001597076">
    <property type="component" value="Unassembled WGS sequence"/>
</dbReference>
<organism evidence="2 3">
    <name type="scientific">Haloarchaeobius amylolyticus</name>
    <dbReference type="NCBI Taxonomy" id="1198296"/>
    <lineage>
        <taxon>Archaea</taxon>
        <taxon>Methanobacteriati</taxon>
        <taxon>Methanobacteriota</taxon>
        <taxon>Stenosarchaea group</taxon>
        <taxon>Halobacteria</taxon>
        <taxon>Halobacteriales</taxon>
        <taxon>Halorubellaceae</taxon>
        <taxon>Haloarchaeobius</taxon>
    </lineage>
</organism>
<feature type="compositionally biased region" description="Basic and acidic residues" evidence="1">
    <location>
        <begin position="299"/>
        <end position="309"/>
    </location>
</feature>
<dbReference type="EMBL" id="JBHUDI010000006">
    <property type="protein sequence ID" value="MFD1564327.1"/>
    <property type="molecule type" value="Genomic_DNA"/>
</dbReference>
<sequence length="309" mass="34770">MESPPEQRIRNARTGWQRAIELFDSYSIPATWAIVGHLLLDECEGTHRDHPASEFGWFSADPGGDETESEQWFGLPLVEEIIDADTDHELGCHSFSHVVFDRNQITTEIATAEVRRCNAIAHERGLSFSSFVFPRNVVGFRDVLSRHGFEAYRGASPPRWYDGSSLYPFAKFATYTGGDTPPPLVRPVVDEHGLVDIPASLDLFSFEGIARRLAQSVGEDPVVRQAKMGIDAVTEREGVFHIWLHPNNLVRKSDFDRLRQVLSYIADKRDQGLLSVETMADVAQRVSEEDITNPAETEDIARRVETDDD</sequence>
<keyword evidence="3" id="KW-1185">Reference proteome</keyword>
<gene>
    <name evidence="2" type="ORF">ACFR99_12295</name>
</gene>
<evidence type="ECO:0000313" key="2">
    <source>
        <dbReference type="EMBL" id="MFD1564327.1"/>
    </source>
</evidence>
<dbReference type="InterPro" id="IPR011330">
    <property type="entry name" value="Glyco_hydro/deAcase_b/a-brl"/>
</dbReference>
<dbReference type="Gene3D" id="3.20.20.370">
    <property type="entry name" value="Glycoside hydrolase/deacetylase"/>
    <property type="match status" value="1"/>
</dbReference>
<dbReference type="RefSeq" id="WP_390287766.1">
    <property type="nucleotide sequence ID" value="NZ_JBHUDI010000006.1"/>
</dbReference>
<evidence type="ECO:0000313" key="3">
    <source>
        <dbReference type="Proteomes" id="UP001597076"/>
    </source>
</evidence>
<dbReference type="AlphaFoldDB" id="A0ABD6BH67"/>
<feature type="region of interest" description="Disordered" evidence="1">
    <location>
        <begin position="288"/>
        <end position="309"/>
    </location>
</feature>
<comment type="caution">
    <text evidence="2">The sequence shown here is derived from an EMBL/GenBank/DDBJ whole genome shotgun (WGS) entry which is preliminary data.</text>
</comment>
<reference evidence="2 3" key="1">
    <citation type="journal article" date="2019" name="Int. J. Syst. Evol. Microbiol.">
        <title>The Global Catalogue of Microorganisms (GCM) 10K type strain sequencing project: providing services to taxonomists for standard genome sequencing and annotation.</title>
        <authorList>
            <consortium name="The Broad Institute Genomics Platform"/>
            <consortium name="The Broad Institute Genome Sequencing Center for Infectious Disease"/>
            <person name="Wu L."/>
            <person name="Ma J."/>
        </authorList>
    </citation>
    <scope>NUCLEOTIDE SEQUENCE [LARGE SCALE GENOMIC DNA]</scope>
    <source>
        <strain evidence="2 3">CGMCC 1.12230</strain>
    </source>
</reference>
<evidence type="ECO:0000256" key="1">
    <source>
        <dbReference type="SAM" id="MobiDB-lite"/>
    </source>
</evidence>
<dbReference type="SUPFAM" id="SSF88713">
    <property type="entry name" value="Glycoside hydrolase/deacetylase"/>
    <property type="match status" value="1"/>
</dbReference>
<accession>A0ABD6BH67</accession>
<name>A0ABD6BH67_9EURY</name>
<proteinExistence type="predicted"/>